<keyword evidence="4" id="KW-1185">Reference proteome</keyword>
<organism evidence="3 4">
    <name type="scientific">Auricularia subglabra (strain TFB-10046 / SS5)</name>
    <name type="common">White-rot fungus</name>
    <name type="synonym">Auricularia delicata (strain TFB10046)</name>
    <dbReference type="NCBI Taxonomy" id="717982"/>
    <lineage>
        <taxon>Eukaryota</taxon>
        <taxon>Fungi</taxon>
        <taxon>Dikarya</taxon>
        <taxon>Basidiomycota</taxon>
        <taxon>Agaricomycotina</taxon>
        <taxon>Agaricomycetes</taxon>
        <taxon>Auriculariales</taxon>
        <taxon>Auriculariaceae</taxon>
        <taxon>Auricularia</taxon>
    </lineage>
</organism>
<dbReference type="AlphaFoldDB" id="J0WSV6"/>
<name>J0WSV6_AURST</name>
<dbReference type="InterPro" id="IPR052925">
    <property type="entry name" value="Phage_Integrase-like_Recomb"/>
</dbReference>
<dbReference type="PANTHER" id="PTHR34605:SF4">
    <property type="entry name" value="DNA ADENINE METHYLTRANSFERASE"/>
    <property type="match status" value="1"/>
</dbReference>
<proteinExistence type="predicted"/>
<dbReference type="EMBL" id="JH687896">
    <property type="protein sequence ID" value="EJD35277.1"/>
    <property type="molecule type" value="Genomic_DNA"/>
</dbReference>
<protein>
    <recommendedName>
        <fullName evidence="5">Tyr recombinase domain-containing protein</fullName>
    </recommendedName>
</protein>
<dbReference type="PANTHER" id="PTHR34605">
    <property type="entry name" value="PHAGE_INTEGRASE DOMAIN-CONTAINING PROTEIN"/>
    <property type="match status" value="1"/>
</dbReference>
<evidence type="ECO:0000313" key="4">
    <source>
        <dbReference type="Proteomes" id="UP000006514"/>
    </source>
</evidence>
<dbReference type="GO" id="GO:0006310">
    <property type="term" value="P:DNA recombination"/>
    <property type="evidence" value="ECO:0007669"/>
    <property type="project" value="UniProtKB-KW"/>
</dbReference>
<dbReference type="KEGG" id="adl:AURDEDRAFT_140403"/>
<feature type="region of interest" description="Disordered" evidence="2">
    <location>
        <begin position="45"/>
        <end position="69"/>
    </location>
</feature>
<evidence type="ECO:0000313" key="3">
    <source>
        <dbReference type="EMBL" id="EJD35277.1"/>
    </source>
</evidence>
<dbReference type="eggNOG" id="ENOG502SKM4">
    <property type="taxonomic scope" value="Eukaryota"/>
</dbReference>
<sequence length="373" mass="42573">MQPESIAGVLEHITDPDINEEDNEYNHVDNFKSIIAEASKGVSAGTHREYTACDDKDHTGRTKPSSEEHSGYTYAQKMRASMTYFFGKEPTIGLAHWHLTTAGVGVGNPSVSHEVLSYMTSLRRRKVLGGEVPTSARAITPDVLRRLWEFNHRPENWDTTKDPNACKDGSPGSRRLLHAAYTLAFVCLLRFDEVMKIQSKHIAVETLGNKSCIKLMLSYWKTNQYGGVKPFYLHRLHESEKHLCPVRALSEWLNFYNPNLHNRDGYIFPSLAKTGTPIHNTQMTSEAFLELFRNNLSDIQVDNATYRTHSFRRGGCQWLSCDKRWSTEFQSLTIVKYLLSWNDDPQEKREDLLDPDRPLTVRCPLCGRNCACS</sequence>
<dbReference type="GO" id="GO:0003677">
    <property type="term" value="F:DNA binding"/>
    <property type="evidence" value="ECO:0007669"/>
    <property type="project" value="InterPro"/>
</dbReference>
<reference evidence="4" key="1">
    <citation type="journal article" date="2012" name="Science">
        <title>The Paleozoic origin of enzymatic lignin decomposition reconstructed from 31 fungal genomes.</title>
        <authorList>
            <person name="Floudas D."/>
            <person name="Binder M."/>
            <person name="Riley R."/>
            <person name="Barry K."/>
            <person name="Blanchette R.A."/>
            <person name="Henrissat B."/>
            <person name="Martinez A.T."/>
            <person name="Otillar R."/>
            <person name="Spatafora J.W."/>
            <person name="Yadav J.S."/>
            <person name="Aerts A."/>
            <person name="Benoit I."/>
            <person name="Boyd A."/>
            <person name="Carlson A."/>
            <person name="Copeland A."/>
            <person name="Coutinho P.M."/>
            <person name="de Vries R.P."/>
            <person name="Ferreira P."/>
            <person name="Findley K."/>
            <person name="Foster B."/>
            <person name="Gaskell J."/>
            <person name="Glotzer D."/>
            <person name="Gorecki P."/>
            <person name="Heitman J."/>
            <person name="Hesse C."/>
            <person name="Hori C."/>
            <person name="Igarashi K."/>
            <person name="Jurgens J.A."/>
            <person name="Kallen N."/>
            <person name="Kersten P."/>
            <person name="Kohler A."/>
            <person name="Kuees U."/>
            <person name="Kumar T.K.A."/>
            <person name="Kuo A."/>
            <person name="LaButti K."/>
            <person name="Larrondo L.F."/>
            <person name="Lindquist E."/>
            <person name="Ling A."/>
            <person name="Lombard V."/>
            <person name="Lucas S."/>
            <person name="Lundell T."/>
            <person name="Martin R."/>
            <person name="McLaughlin D.J."/>
            <person name="Morgenstern I."/>
            <person name="Morin E."/>
            <person name="Murat C."/>
            <person name="Nagy L.G."/>
            <person name="Nolan M."/>
            <person name="Ohm R.A."/>
            <person name="Patyshakuliyeva A."/>
            <person name="Rokas A."/>
            <person name="Ruiz-Duenas F.J."/>
            <person name="Sabat G."/>
            <person name="Salamov A."/>
            <person name="Samejima M."/>
            <person name="Schmutz J."/>
            <person name="Slot J.C."/>
            <person name="St John F."/>
            <person name="Stenlid J."/>
            <person name="Sun H."/>
            <person name="Sun S."/>
            <person name="Syed K."/>
            <person name="Tsang A."/>
            <person name="Wiebenga A."/>
            <person name="Young D."/>
            <person name="Pisabarro A."/>
            <person name="Eastwood D.C."/>
            <person name="Martin F."/>
            <person name="Cullen D."/>
            <person name="Grigoriev I.V."/>
            <person name="Hibbett D.S."/>
        </authorList>
    </citation>
    <scope>NUCLEOTIDE SEQUENCE [LARGE SCALE GENOMIC DNA]</scope>
    <source>
        <strain evidence="4">TFB10046</strain>
    </source>
</reference>
<gene>
    <name evidence="3" type="ORF">AURDEDRAFT_140403</name>
</gene>
<dbReference type="GO" id="GO:0015074">
    <property type="term" value="P:DNA integration"/>
    <property type="evidence" value="ECO:0007669"/>
    <property type="project" value="InterPro"/>
</dbReference>
<feature type="compositionally biased region" description="Basic and acidic residues" evidence="2">
    <location>
        <begin position="46"/>
        <end position="69"/>
    </location>
</feature>
<dbReference type="InParanoid" id="J0WSV6"/>
<evidence type="ECO:0000256" key="1">
    <source>
        <dbReference type="ARBA" id="ARBA00023172"/>
    </source>
</evidence>
<dbReference type="OrthoDB" id="3163890at2759"/>
<dbReference type="Gene3D" id="1.10.443.10">
    <property type="entry name" value="Intergrase catalytic core"/>
    <property type="match status" value="1"/>
</dbReference>
<evidence type="ECO:0000256" key="2">
    <source>
        <dbReference type="SAM" id="MobiDB-lite"/>
    </source>
</evidence>
<evidence type="ECO:0008006" key="5">
    <source>
        <dbReference type="Google" id="ProtNLM"/>
    </source>
</evidence>
<dbReference type="OMA" id="GRERAWN"/>
<dbReference type="InterPro" id="IPR011010">
    <property type="entry name" value="DNA_brk_join_enz"/>
</dbReference>
<dbReference type="Proteomes" id="UP000006514">
    <property type="component" value="Unassembled WGS sequence"/>
</dbReference>
<accession>J0WSV6</accession>
<dbReference type="SUPFAM" id="SSF56349">
    <property type="entry name" value="DNA breaking-rejoining enzymes"/>
    <property type="match status" value="1"/>
</dbReference>
<keyword evidence="1" id="KW-0233">DNA recombination</keyword>
<dbReference type="InterPro" id="IPR013762">
    <property type="entry name" value="Integrase-like_cat_sf"/>
</dbReference>